<evidence type="ECO:0000313" key="2">
    <source>
        <dbReference type="EMBL" id="CEK81730.1"/>
    </source>
</evidence>
<accession>A0A0B7AP86</accession>
<feature type="compositionally biased region" description="Basic and acidic residues" evidence="1">
    <location>
        <begin position="27"/>
        <end position="47"/>
    </location>
</feature>
<feature type="non-terminal residue" evidence="2">
    <location>
        <position position="85"/>
    </location>
</feature>
<sequence>MSTYFMQHRHRKSGAVGQRQSSKRVTVRSDSKRKTLSHMEAKQRTERPSYVSAPVSPAARIATPELAITAARNMIQHRTNNVRQN</sequence>
<feature type="region of interest" description="Disordered" evidence="1">
    <location>
        <begin position="1"/>
        <end position="56"/>
    </location>
</feature>
<gene>
    <name evidence="2" type="primary">ORF127652</name>
</gene>
<reference evidence="2" key="1">
    <citation type="submission" date="2014-12" db="EMBL/GenBank/DDBJ databases">
        <title>Insight into the proteome of Arion vulgaris.</title>
        <authorList>
            <person name="Aradska J."/>
            <person name="Bulat T."/>
            <person name="Smidak R."/>
            <person name="Sarate P."/>
            <person name="Gangsoo J."/>
            <person name="Sialana F."/>
            <person name="Bilban M."/>
            <person name="Lubec G."/>
        </authorList>
    </citation>
    <scope>NUCLEOTIDE SEQUENCE</scope>
    <source>
        <tissue evidence="2">Skin</tissue>
    </source>
</reference>
<name>A0A0B7AP86_9EUPU</name>
<proteinExistence type="predicted"/>
<organism evidence="2">
    <name type="scientific">Arion vulgaris</name>
    <dbReference type="NCBI Taxonomy" id="1028688"/>
    <lineage>
        <taxon>Eukaryota</taxon>
        <taxon>Metazoa</taxon>
        <taxon>Spiralia</taxon>
        <taxon>Lophotrochozoa</taxon>
        <taxon>Mollusca</taxon>
        <taxon>Gastropoda</taxon>
        <taxon>Heterobranchia</taxon>
        <taxon>Euthyneura</taxon>
        <taxon>Panpulmonata</taxon>
        <taxon>Eupulmonata</taxon>
        <taxon>Stylommatophora</taxon>
        <taxon>Helicina</taxon>
        <taxon>Arionoidea</taxon>
        <taxon>Arionidae</taxon>
        <taxon>Arion</taxon>
    </lineage>
</organism>
<dbReference type="EMBL" id="HACG01034865">
    <property type="protein sequence ID" value="CEK81730.1"/>
    <property type="molecule type" value="Transcribed_RNA"/>
</dbReference>
<dbReference type="AlphaFoldDB" id="A0A0B7AP86"/>
<protein>
    <submittedName>
        <fullName evidence="2">Uncharacterized protein</fullName>
    </submittedName>
</protein>
<evidence type="ECO:0000256" key="1">
    <source>
        <dbReference type="SAM" id="MobiDB-lite"/>
    </source>
</evidence>